<name>A0A433PPS7_9FUNG</name>
<dbReference type="Gene3D" id="2.130.10.10">
    <property type="entry name" value="YVTN repeat-like/Quinoprotein amine dehydrogenase"/>
    <property type="match status" value="1"/>
</dbReference>
<evidence type="ECO:0000256" key="1">
    <source>
        <dbReference type="ARBA" id="ARBA00004123"/>
    </source>
</evidence>
<dbReference type="InterPro" id="IPR015943">
    <property type="entry name" value="WD40/YVTN_repeat-like_dom_sf"/>
</dbReference>
<dbReference type="PANTHER" id="PTHR22652:SF0">
    <property type="entry name" value="NUCLEOPORIN NUP43"/>
    <property type="match status" value="1"/>
</dbReference>
<proteinExistence type="predicted"/>
<dbReference type="Proteomes" id="UP000274822">
    <property type="component" value="Unassembled WGS sequence"/>
</dbReference>
<dbReference type="InterPro" id="IPR036322">
    <property type="entry name" value="WD40_repeat_dom_sf"/>
</dbReference>
<dbReference type="PANTHER" id="PTHR22652">
    <property type="entry name" value="NUCLEOPORIN NUP43"/>
    <property type="match status" value="1"/>
</dbReference>
<gene>
    <name evidence="5" type="ORF">BC938DRAFT_475713</name>
</gene>
<organism evidence="5 6">
    <name type="scientific">Jimgerdemannia flammicorona</name>
    <dbReference type="NCBI Taxonomy" id="994334"/>
    <lineage>
        <taxon>Eukaryota</taxon>
        <taxon>Fungi</taxon>
        <taxon>Fungi incertae sedis</taxon>
        <taxon>Mucoromycota</taxon>
        <taxon>Mucoromycotina</taxon>
        <taxon>Endogonomycetes</taxon>
        <taxon>Endogonales</taxon>
        <taxon>Endogonaceae</taxon>
        <taxon>Jimgerdemannia</taxon>
    </lineage>
</organism>
<sequence>MASVFTSVHPAAKKISKVRWAKHQTWADVDLFFATGTWDEEKENVVTLWKYPVLKLAERVAAATDFPHIKDQQQYRATPTIQIGHVGDVTDMEFFDGDLLLTTSSRGFLNVYKTGQVRLVETG</sequence>
<reference evidence="5 6" key="1">
    <citation type="journal article" date="2018" name="New Phytol.">
        <title>Phylogenomics of Endogonaceae and evolution of mycorrhizas within Mucoromycota.</title>
        <authorList>
            <person name="Chang Y."/>
            <person name="Desiro A."/>
            <person name="Na H."/>
            <person name="Sandor L."/>
            <person name="Lipzen A."/>
            <person name="Clum A."/>
            <person name="Barry K."/>
            <person name="Grigoriev I.V."/>
            <person name="Martin F.M."/>
            <person name="Stajich J.E."/>
            <person name="Smith M.E."/>
            <person name="Bonito G."/>
            <person name="Spatafora J.W."/>
        </authorList>
    </citation>
    <scope>NUCLEOTIDE SEQUENCE [LARGE SCALE GENOMIC DNA]</scope>
    <source>
        <strain evidence="5 6">AD002</strain>
    </source>
</reference>
<evidence type="ECO:0000313" key="5">
    <source>
        <dbReference type="EMBL" id="RUS19584.1"/>
    </source>
</evidence>
<comment type="caution">
    <text evidence="5">The sequence shown here is derived from an EMBL/GenBank/DDBJ whole genome shotgun (WGS) entry which is preliminary data.</text>
</comment>
<evidence type="ECO:0008006" key="7">
    <source>
        <dbReference type="Google" id="ProtNLM"/>
    </source>
</evidence>
<evidence type="ECO:0000256" key="3">
    <source>
        <dbReference type="ARBA" id="ARBA00022737"/>
    </source>
</evidence>
<comment type="subcellular location">
    <subcellularLocation>
        <location evidence="1">Nucleus</location>
    </subcellularLocation>
</comment>
<keyword evidence="6" id="KW-1185">Reference proteome</keyword>
<dbReference type="AlphaFoldDB" id="A0A433PPS7"/>
<evidence type="ECO:0000313" key="6">
    <source>
        <dbReference type="Proteomes" id="UP000274822"/>
    </source>
</evidence>
<accession>A0A433PPS7</accession>
<evidence type="ECO:0000256" key="4">
    <source>
        <dbReference type="ARBA" id="ARBA00023242"/>
    </source>
</evidence>
<dbReference type="EMBL" id="RBNJ01021508">
    <property type="protein sequence ID" value="RUS19584.1"/>
    <property type="molecule type" value="Genomic_DNA"/>
</dbReference>
<protein>
    <recommendedName>
        <fullName evidence="7">WD40-repeat-containing domain protein</fullName>
    </recommendedName>
</protein>
<dbReference type="SUPFAM" id="SSF50978">
    <property type="entry name" value="WD40 repeat-like"/>
    <property type="match status" value="1"/>
</dbReference>
<keyword evidence="3" id="KW-0677">Repeat</keyword>
<dbReference type="GO" id="GO:0031080">
    <property type="term" value="C:nuclear pore outer ring"/>
    <property type="evidence" value="ECO:0007669"/>
    <property type="project" value="TreeGrafter"/>
</dbReference>
<keyword evidence="2" id="KW-0853">WD repeat</keyword>
<evidence type="ECO:0000256" key="2">
    <source>
        <dbReference type="ARBA" id="ARBA00022574"/>
    </source>
</evidence>
<keyword evidence="4" id="KW-0539">Nucleus</keyword>